<proteinExistence type="predicted"/>
<dbReference type="SUPFAM" id="SSF57625">
    <property type="entry name" value="Invertebrate chitin-binding proteins"/>
    <property type="match status" value="1"/>
</dbReference>
<dbReference type="GO" id="GO:0008061">
    <property type="term" value="F:chitin binding"/>
    <property type="evidence" value="ECO:0007669"/>
    <property type="project" value="InterPro"/>
</dbReference>
<accession>A0A8K0NXQ4</accession>
<evidence type="ECO:0000313" key="3">
    <source>
        <dbReference type="Proteomes" id="UP000792457"/>
    </source>
</evidence>
<name>A0A8K0NXQ4_LADFU</name>
<reference evidence="2" key="1">
    <citation type="submission" date="2013-04" db="EMBL/GenBank/DDBJ databases">
        <authorList>
            <person name="Qu J."/>
            <person name="Murali S.C."/>
            <person name="Bandaranaike D."/>
            <person name="Bellair M."/>
            <person name="Blankenburg K."/>
            <person name="Chao H."/>
            <person name="Dinh H."/>
            <person name="Doddapaneni H."/>
            <person name="Downs B."/>
            <person name="Dugan-Rocha S."/>
            <person name="Elkadiri S."/>
            <person name="Gnanaolivu R.D."/>
            <person name="Hernandez B."/>
            <person name="Javaid M."/>
            <person name="Jayaseelan J.C."/>
            <person name="Lee S."/>
            <person name="Li M."/>
            <person name="Ming W."/>
            <person name="Munidasa M."/>
            <person name="Muniz J."/>
            <person name="Nguyen L."/>
            <person name="Ongeri F."/>
            <person name="Osuji N."/>
            <person name="Pu L.-L."/>
            <person name="Puazo M."/>
            <person name="Qu C."/>
            <person name="Quiroz J."/>
            <person name="Raj R."/>
            <person name="Weissenberger G."/>
            <person name="Xin Y."/>
            <person name="Zou X."/>
            <person name="Han Y."/>
            <person name="Richards S."/>
            <person name="Worley K."/>
            <person name="Muzny D."/>
            <person name="Gibbs R."/>
        </authorList>
    </citation>
    <scope>NUCLEOTIDE SEQUENCE</scope>
    <source>
        <strain evidence="2">Sampled in the wild</strain>
    </source>
</reference>
<feature type="chain" id="PRO_5035437535" description="Chitin-binding type-2 domain-containing protein" evidence="1">
    <location>
        <begin position="19"/>
        <end position="78"/>
    </location>
</feature>
<feature type="signal peptide" evidence="1">
    <location>
        <begin position="1"/>
        <end position="18"/>
    </location>
</feature>
<dbReference type="InterPro" id="IPR036508">
    <property type="entry name" value="Chitin-bd_dom_sf"/>
</dbReference>
<evidence type="ECO:0008006" key="4">
    <source>
        <dbReference type="Google" id="ProtNLM"/>
    </source>
</evidence>
<comment type="caution">
    <text evidence="2">The sequence shown here is derived from an EMBL/GenBank/DDBJ whole genome shotgun (WGS) entry which is preliminary data.</text>
</comment>
<keyword evidence="1" id="KW-0732">Signal</keyword>
<organism evidence="2 3">
    <name type="scientific">Ladona fulva</name>
    <name type="common">Scarce chaser dragonfly</name>
    <name type="synonym">Libellula fulva</name>
    <dbReference type="NCBI Taxonomy" id="123851"/>
    <lineage>
        <taxon>Eukaryota</taxon>
        <taxon>Metazoa</taxon>
        <taxon>Ecdysozoa</taxon>
        <taxon>Arthropoda</taxon>
        <taxon>Hexapoda</taxon>
        <taxon>Insecta</taxon>
        <taxon>Pterygota</taxon>
        <taxon>Palaeoptera</taxon>
        <taxon>Odonata</taxon>
        <taxon>Epiprocta</taxon>
        <taxon>Anisoptera</taxon>
        <taxon>Libelluloidea</taxon>
        <taxon>Libellulidae</taxon>
        <taxon>Ladona</taxon>
    </lineage>
</organism>
<dbReference type="AlphaFoldDB" id="A0A8K0NXQ4"/>
<dbReference type="Proteomes" id="UP000792457">
    <property type="component" value="Unassembled WGS sequence"/>
</dbReference>
<protein>
    <recommendedName>
        <fullName evidence="4">Chitin-binding type-2 domain-containing protein</fullName>
    </recommendedName>
</protein>
<gene>
    <name evidence="2" type="ORF">J437_LFUL007038</name>
</gene>
<sequence>MSGLFVLLLACAASIAAASGEDYCPGIQCPAVVYRLYPSTVSECWYCVCYWGKLTPTKCDPGTGYDPTKLECTPNDNC</sequence>
<evidence type="ECO:0000313" key="2">
    <source>
        <dbReference type="EMBL" id="KAG8228320.1"/>
    </source>
</evidence>
<evidence type="ECO:0000256" key="1">
    <source>
        <dbReference type="SAM" id="SignalP"/>
    </source>
</evidence>
<dbReference type="EMBL" id="KZ308366">
    <property type="protein sequence ID" value="KAG8228320.1"/>
    <property type="molecule type" value="Genomic_DNA"/>
</dbReference>
<reference evidence="2" key="2">
    <citation type="submission" date="2017-10" db="EMBL/GenBank/DDBJ databases">
        <title>Ladona fulva Genome sequencing and assembly.</title>
        <authorList>
            <person name="Murali S."/>
            <person name="Richards S."/>
            <person name="Bandaranaike D."/>
            <person name="Bellair M."/>
            <person name="Blankenburg K."/>
            <person name="Chao H."/>
            <person name="Dinh H."/>
            <person name="Doddapaneni H."/>
            <person name="Dugan-Rocha S."/>
            <person name="Elkadiri S."/>
            <person name="Gnanaolivu R."/>
            <person name="Hernandez B."/>
            <person name="Skinner E."/>
            <person name="Javaid M."/>
            <person name="Lee S."/>
            <person name="Li M."/>
            <person name="Ming W."/>
            <person name="Munidasa M."/>
            <person name="Muniz J."/>
            <person name="Nguyen L."/>
            <person name="Hughes D."/>
            <person name="Osuji N."/>
            <person name="Pu L.-L."/>
            <person name="Puazo M."/>
            <person name="Qu C."/>
            <person name="Quiroz J."/>
            <person name="Raj R."/>
            <person name="Weissenberger G."/>
            <person name="Xin Y."/>
            <person name="Zou X."/>
            <person name="Han Y."/>
            <person name="Worley K."/>
            <person name="Muzny D."/>
            <person name="Gibbs R."/>
        </authorList>
    </citation>
    <scope>NUCLEOTIDE SEQUENCE</scope>
    <source>
        <strain evidence="2">Sampled in the wild</strain>
    </source>
</reference>
<keyword evidence="3" id="KW-1185">Reference proteome</keyword>